<evidence type="ECO:0000259" key="1">
    <source>
        <dbReference type="Pfam" id="PF00117"/>
    </source>
</evidence>
<feature type="domain" description="Glutamine amidotransferase" evidence="1">
    <location>
        <begin position="54"/>
        <end position="198"/>
    </location>
</feature>
<dbReference type="GO" id="GO:0016740">
    <property type="term" value="F:transferase activity"/>
    <property type="evidence" value="ECO:0007669"/>
    <property type="project" value="UniProtKB-KW"/>
</dbReference>
<dbReference type="RefSeq" id="WP_018021685.1">
    <property type="nucleotide sequence ID" value="NZ_AQUX01000003.1"/>
</dbReference>
<dbReference type="Proteomes" id="UP000029914">
    <property type="component" value="Chromosome"/>
</dbReference>
<dbReference type="STRING" id="558173.CDOO_07505"/>
<dbReference type="Gene3D" id="3.40.50.880">
    <property type="match status" value="1"/>
</dbReference>
<organism evidence="2 3">
    <name type="scientific">Corynebacterium doosanense CAU 212 = DSM 45436</name>
    <dbReference type="NCBI Taxonomy" id="558173"/>
    <lineage>
        <taxon>Bacteria</taxon>
        <taxon>Bacillati</taxon>
        <taxon>Actinomycetota</taxon>
        <taxon>Actinomycetes</taxon>
        <taxon>Mycobacteriales</taxon>
        <taxon>Corynebacteriaceae</taxon>
        <taxon>Corynebacterium</taxon>
    </lineage>
</organism>
<dbReference type="EMBL" id="CP006764">
    <property type="protein sequence ID" value="AIT61117.1"/>
    <property type="molecule type" value="Genomic_DNA"/>
</dbReference>
<dbReference type="PROSITE" id="PS51273">
    <property type="entry name" value="GATASE_TYPE_1"/>
    <property type="match status" value="1"/>
</dbReference>
<dbReference type="PANTHER" id="PTHR42695">
    <property type="entry name" value="GLUTAMINE AMIDOTRANSFERASE YLR126C-RELATED"/>
    <property type="match status" value="1"/>
</dbReference>
<dbReference type="SUPFAM" id="SSF52317">
    <property type="entry name" value="Class I glutamine amidotransferase-like"/>
    <property type="match status" value="1"/>
</dbReference>
<dbReference type="Pfam" id="PF00117">
    <property type="entry name" value="GATase"/>
    <property type="match status" value="1"/>
</dbReference>
<dbReference type="EC" id="6.3.5.2" evidence="2"/>
<dbReference type="InterPro" id="IPR044992">
    <property type="entry name" value="ChyE-like"/>
</dbReference>
<dbReference type="AlphaFoldDB" id="A0A097IG84"/>
<dbReference type="InterPro" id="IPR029062">
    <property type="entry name" value="Class_I_gatase-like"/>
</dbReference>
<keyword evidence="2" id="KW-0436">Ligase</keyword>
<protein>
    <submittedName>
        <fullName evidence="2">Glutamine amidotransferase</fullName>
        <ecNumber evidence="2">6.3.5.2</ecNumber>
    </submittedName>
</protein>
<keyword evidence="3" id="KW-1185">Reference proteome</keyword>
<keyword evidence="2" id="KW-0315">Glutamine amidotransferase</keyword>
<name>A0A097IG84_9CORY</name>
<dbReference type="InterPro" id="IPR017926">
    <property type="entry name" value="GATASE"/>
</dbReference>
<dbReference type="eggNOG" id="COG0518">
    <property type="taxonomic scope" value="Bacteria"/>
</dbReference>
<reference evidence="2 3" key="1">
    <citation type="submission" date="2013-09" db="EMBL/GenBank/DDBJ databases">
        <title>Complete genome sequence of Corynebacterium doosanense CAU 212(T) (=DSM 45436(T)), isolated from activated sludge.</title>
        <authorList>
            <person name="Schaffert L."/>
            <person name="Albersmeier A."/>
            <person name="Kalinowski J."/>
            <person name="Ruckert C."/>
        </authorList>
    </citation>
    <scope>NUCLEOTIDE SEQUENCE [LARGE SCALE GENOMIC DNA]</scope>
    <source>
        <strain evidence="2 3">CAU 212</strain>
    </source>
</reference>
<evidence type="ECO:0000313" key="2">
    <source>
        <dbReference type="EMBL" id="AIT61117.1"/>
    </source>
</evidence>
<dbReference type="CDD" id="cd01741">
    <property type="entry name" value="GATase1_1"/>
    <property type="match status" value="1"/>
</dbReference>
<accession>A0A097IG84</accession>
<keyword evidence="2" id="KW-0808">Transferase</keyword>
<sequence>MAAEFKPFLLISTRPEDDASAAELVSFREKMGLIDDEIIQIRLESRPLGDFRIDDYSGIVLGGSPFNNSDEVKSELQQRVEADIARIMDEVLARDFPLFGACYGIGAVGTSIGALVDPTYGETASVVAISLTDEGKVDPVLEGMPPTFRSMVGHKDAITSLPDRAVLLASGEACPVQMFRVGKNVYATQFHPELDPEAFAYRLRVYEGRGYYAPGELDSIIATTVNVDLTVDDLLLRNFARLHRQPLASTD</sequence>
<dbReference type="GO" id="GO:0005829">
    <property type="term" value="C:cytosol"/>
    <property type="evidence" value="ECO:0007669"/>
    <property type="project" value="TreeGrafter"/>
</dbReference>
<dbReference type="OrthoDB" id="5196541at2"/>
<dbReference type="GO" id="GO:0003922">
    <property type="term" value="F:GMP synthase (glutamine-hydrolyzing) activity"/>
    <property type="evidence" value="ECO:0007669"/>
    <property type="project" value="UniProtKB-EC"/>
</dbReference>
<dbReference type="NCBIfam" id="NF005743">
    <property type="entry name" value="PRK07567.1"/>
    <property type="match status" value="1"/>
</dbReference>
<gene>
    <name evidence="2" type="ORF">CDOO_07505</name>
</gene>
<dbReference type="HOGENOM" id="CLU_054974_4_0_11"/>
<dbReference type="PANTHER" id="PTHR42695:SF5">
    <property type="entry name" value="GLUTAMINE AMIDOTRANSFERASE YLR126C-RELATED"/>
    <property type="match status" value="1"/>
</dbReference>
<evidence type="ECO:0000313" key="3">
    <source>
        <dbReference type="Proteomes" id="UP000029914"/>
    </source>
</evidence>
<proteinExistence type="predicted"/>
<dbReference type="KEGG" id="cdo:CDOO_07505"/>